<comment type="caution">
    <text evidence="10">The sequence shown here is derived from an EMBL/GenBank/DDBJ whole genome shotgun (WGS) entry which is preliminary data.</text>
</comment>
<evidence type="ECO:0000259" key="9">
    <source>
        <dbReference type="Pfam" id="PF06136"/>
    </source>
</evidence>
<protein>
    <recommendedName>
        <fullName evidence="9">SOSEKI DIX-like domain-containing protein</fullName>
    </recommendedName>
</protein>
<keyword evidence="2" id="KW-0217">Developmental protein</keyword>
<evidence type="ECO:0000256" key="1">
    <source>
        <dbReference type="ARBA" id="ARBA00004413"/>
    </source>
</evidence>
<evidence type="ECO:0000256" key="8">
    <source>
        <dbReference type="SAM" id="MobiDB-lite"/>
    </source>
</evidence>
<evidence type="ECO:0000256" key="7">
    <source>
        <dbReference type="ARBA" id="ARBA00024211"/>
    </source>
</evidence>
<feature type="domain" description="SOSEKI DIX-like" evidence="9">
    <location>
        <begin position="17"/>
        <end position="101"/>
    </location>
</feature>
<feature type="compositionally biased region" description="Gly residues" evidence="8">
    <location>
        <begin position="204"/>
        <end position="216"/>
    </location>
</feature>
<keyword evidence="4" id="KW-0132">Cell division</keyword>
<keyword evidence="5" id="KW-0472">Membrane</keyword>
<reference evidence="10 11" key="1">
    <citation type="journal article" date="2020" name="Nat. Food">
        <title>A phased Vanilla planifolia genome enables genetic improvement of flavour and production.</title>
        <authorList>
            <person name="Hasing T."/>
            <person name="Tang H."/>
            <person name="Brym M."/>
            <person name="Khazi F."/>
            <person name="Huang T."/>
            <person name="Chambers A.H."/>
        </authorList>
    </citation>
    <scope>NUCLEOTIDE SEQUENCE [LARGE SCALE GENOMIC DNA]</scope>
    <source>
        <tissue evidence="10">Leaf</tissue>
    </source>
</reference>
<proteinExistence type="inferred from homology"/>
<evidence type="ECO:0000256" key="4">
    <source>
        <dbReference type="ARBA" id="ARBA00022618"/>
    </source>
</evidence>
<dbReference type="InterPro" id="IPR010369">
    <property type="entry name" value="SOK"/>
</dbReference>
<sequence length="258" mass="28250">MDSSSSKRKSCEVRRANVIYFLSRDGRIEHPHLIRVHHLCHSGVHLRDVKRWLSELRGKQMPESFSWSYQRRYKDGFVWQDLTDDDLITPISDYEYVLLGSLLPAAAATSAPSAVTEQSKLNHLFYSEGDCTPESEKDKVDNVTISKEDKPPPKEEAEEPSGRNTSSKSSHLLTSSVACREGVGMDDSAVLDAARRAAAVAVGDGDGGGGVGGSDGGSELHCGMKTKIFGSTRSPPSRRQSSGSHSRLDSWGSCFSWF</sequence>
<evidence type="ECO:0000256" key="6">
    <source>
        <dbReference type="ARBA" id="ARBA00023306"/>
    </source>
</evidence>
<comment type="subcellular location">
    <subcellularLocation>
        <location evidence="1">Cell membrane</location>
        <topology evidence="1">Peripheral membrane protein</topology>
        <orientation evidence="1">Cytoplasmic side</orientation>
    </subcellularLocation>
</comment>
<dbReference type="GO" id="GO:0051301">
    <property type="term" value="P:cell division"/>
    <property type="evidence" value="ECO:0007669"/>
    <property type="project" value="UniProtKB-KW"/>
</dbReference>
<organism evidence="10 11">
    <name type="scientific">Vanilla planifolia</name>
    <name type="common">Vanilla</name>
    <dbReference type="NCBI Taxonomy" id="51239"/>
    <lineage>
        <taxon>Eukaryota</taxon>
        <taxon>Viridiplantae</taxon>
        <taxon>Streptophyta</taxon>
        <taxon>Embryophyta</taxon>
        <taxon>Tracheophyta</taxon>
        <taxon>Spermatophyta</taxon>
        <taxon>Magnoliopsida</taxon>
        <taxon>Liliopsida</taxon>
        <taxon>Asparagales</taxon>
        <taxon>Orchidaceae</taxon>
        <taxon>Vanilloideae</taxon>
        <taxon>Vanilleae</taxon>
        <taxon>Vanilla</taxon>
    </lineage>
</organism>
<dbReference type="PANTHER" id="PTHR31083:SF5">
    <property type="entry name" value="PROTEIN SOSEKI 1"/>
    <property type="match status" value="1"/>
</dbReference>
<keyword evidence="6" id="KW-0131">Cell cycle</keyword>
<accession>A0A835RDS2</accession>
<feature type="region of interest" description="Disordered" evidence="8">
    <location>
        <begin position="132"/>
        <end position="173"/>
    </location>
</feature>
<gene>
    <name evidence="10" type="ORF">HPP92_012161</name>
</gene>
<evidence type="ECO:0000256" key="5">
    <source>
        <dbReference type="ARBA" id="ARBA00023136"/>
    </source>
</evidence>
<evidence type="ECO:0000313" key="10">
    <source>
        <dbReference type="EMBL" id="KAG0484077.1"/>
    </source>
</evidence>
<dbReference type="AlphaFoldDB" id="A0A835RDS2"/>
<dbReference type="Proteomes" id="UP000639772">
    <property type="component" value="Unassembled WGS sequence"/>
</dbReference>
<dbReference type="OrthoDB" id="1907705at2759"/>
<feature type="region of interest" description="Disordered" evidence="8">
    <location>
        <begin position="202"/>
        <end position="258"/>
    </location>
</feature>
<dbReference type="InterPro" id="IPR048351">
    <property type="entry name" value="SOK_DIX"/>
</dbReference>
<name>A0A835RDS2_VANPL</name>
<evidence type="ECO:0000256" key="3">
    <source>
        <dbReference type="ARBA" id="ARBA00022475"/>
    </source>
</evidence>
<dbReference type="Pfam" id="PF06136">
    <property type="entry name" value="SOK"/>
    <property type="match status" value="1"/>
</dbReference>
<dbReference type="PANTHER" id="PTHR31083">
    <property type="entry name" value="UPSTREAM OF FLC PROTEIN (DUF966)"/>
    <property type="match status" value="1"/>
</dbReference>
<evidence type="ECO:0000256" key="2">
    <source>
        <dbReference type="ARBA" id="ARBA00022473"/>
    </source>
</evidence>
<comment type="similarity">
    <text evidence="7">Belongs to the SOSEKI family.</text>
</comment>
<dbReference type="EMBL" id="JADCNM010000005">
    <property type="protein sequence ID" value="KAG0484077.1"/>
    <property type="molecule type" value="Genomic_DNA"/>
</dbReference>
<feature type="compositionally biased region" description="Low complexity" evidence="8">
    <location>
        <begin position="230"/>
        <end position="245"/>
    </location>
</feature>
<keyword evidence="3" id="KW-1003">Cell membrane</keyword>
<dbReference type="GO" id="GO:0005886">
    <property type="term" value="C:plasma membrane"/>
    <property type="evidence" value="ECO:0007669"/>
    <property type="project" value="UniProtKB-SubCell"/>
</dbReference>
<evidence type="ECO:0000313" key="11">
    <source>
        <dbReference type="Proteomes" id="UP000639772"/>
    </source>
</evidence>
<dbReference type="GO" id="GO:0051258">
    <property type="term" value="P:protein polymerization"/>
    <property type="evidence" value="ECO:0007669"/>
    <property type="project" value="UniProtKB-ARBA"/>
</dbReference>
<feature type="compositionally biased region" description="Basic and acidic residues" evidence="8">
    <location>
        <begin position="134"/>
        <end position="155"/>
    </location>
</feature>